<keyword evidence="2" id="KW-1185">Reference proteome</keyword>
<dbReference type="Proteomes" id="UP001597075">
    <property type="component" value="Unassembled WGS sequence"/>
</dbReference>
<name>A0ABD6CY65_9EURY</name>
<accession>A0ABD6CY65</accession>
<dbReference type="SUPFAM" id="SSF53649">
    <property type="entry name" value="Alkaline phosphatase-like"/>
    <property type="match status" value="1"/>
</dbReference>
<organism evidence="1 2">
    <name type="scientific">Haloplanus ruber</name>
    <dbReference type="NCBI Taxonomy" id="869892"/>
    <lineage>
        <taxon>Archaea</taxon>
        <taxon>Methanobacteriati</taxon>
        <taxon>Methanobacteriota</taxon>
        <taxon>Stenosarchaea group</taxon>
        <taxon>Halobacteria</taxon>
        <taxon>Halobacteriales</taxon>
        <taxon>Haloferacaceae</taxon>
        <taxon>Haloplanus</taxon>
    </lineage>
</organism>
<protein>
    <recommendedName>
        <fullName evidence="3">Sulfatase N-terminal domain-containing protein</fullName>
    </recommendedName>
</protein>
<dbReference type="AlphaFoldDB" id="A0ABD6CY65"/>
<sequence>MKKNQLMREVYAGYLLLWLIVTSRYPLGTNVYEEDWDVLLVLDTCRVDALQEVEDEYDFLGNIGSIWSVGSTSKEWVEQTFIDKFHQGISNTAYITGNPFSDTLAGDRNQFDYGATTRGAWIENAERLAGLVKSNIVSDTHIGHVEFLQPGDSKTVKPRPITDHVIKAARSNDFDRIIAHYMQPHTPYYSSSKIYDELAEYEKYPFRAIRRGDKNKNEVWEAYIDNLRYVLNDIQLIVDNVDGEVIITADHGELFGECGMFYHHAGNIHPHLRKVPWVKIETNDRRTYESDVEFRGKSVERMTDEQLEALGYL</sequence>
<evidence type="ECO:0008006" key="3">
    <source>
        <dbReference type="Google" id="ProtNLM"/>
    </source>
</evidence>
<dbReference type="EMBL" id="JBHUDL010000009">
    <property type="protein sequence ID" value="MFD1633363.1"/>
    <property type="molecule type" value="Genomic_DNA"/>
</dbReference>
<dbReference type="RefSeq" id="WP_256405749.1">
    <property type="nucleotide sequence ID" value="NZ_CP187151.1"/>
</dbReference>
<dbReference type="Gene3D" id="3.40.720.10">
    <property type="entry name" value="Alkaline Phosphatase, subunit A"/>
    <property type="match status" value="1"/>
</dbReference>
<reference evidence="1 2" key="1">
    <citation type="journal article" date="2019" name="Int. J. Syst. Evol. Microbiol.">
        <title>The Global Catalogue of Microorganisms (GCM) 10K type strain sequencing project: providing services to taxonomists for standard genome sequencing and annotation.</title>
        <authorList>
            <consortium name="The Broad Institute Genomics Platform"/>
            <consortium name="The Broad Institute Genome Sequencing Center for Infectious Disease"/>
            <person name="Wu L."/>
            <person name="Ma J."/>
        </authorList>
    </citation>
    <scope>NUCLEOTIDE SEQUENCE [LARGE SCALE GENOMIC DNA]</scope>
    <source>
        <strain evidence="1 2">CGMCC 1.10594</strain>
    </source>
</reference>
<gene>
    <name evidence="1" type="ORF">ACFSBJ_06395</name>
</gene>
<evidence type="ECO:0000313" key="2">
    <source>
        <dbReference type="Proteomes" id="UP001597075"/>
    </source>
</evidence>
<dbReference type="InterPro" id="IPR017850">
    <property type="entry name" value="Alkaline_phosphatase_core_sf"/>
</dbReference>
<evidence type="ECO:0000313" key="1">
    <source>
        <dbReference type="EMBL" id="MFD1633363.1"/>
    </source>
</evidence>
<proteinExistence type="predicted"/>
<comment type="caution">
    <text evidence="1">The sequence shown here is derived from an EMBL/GenBank/DDBJ whole genome shotgun (WGS) entry which is preliminary data.</text>
</comment>